<dbReference type="Proteomes" id="UP000683422">
    <property type="component" value="Segment"/>
</dbReference>
<evidence type="ECO:0000313" key="1">
    <source>
        <dbReference type="EMBL" id="QWS68151.1"/>
    </source>
</evidence>
<accession>A0A8F2DA91</accession>
<dbReference type="RefSeq" id="YP_010755774.1">
    <property type="nucleotide sequence ID" value="NC_073474.1"/>
</dbReference>
<gene>
    <name evidence="1" type="primary">33</name>
    <name evidence="1" type="ORF">SEA_VANLEE_33</name>
</gene>
<keyword evidence="1" id="KW-0378">Hydrolase</keyword>
<keyword evidence="2" id="KW-1185">Reference proteome</keyword>
<keyword evidence="1" id="KW-0482">Metalloprotease</keyword>
<dbReference type="GeneID" id="80020446"/>
<evidence type="ECO:0000313" key="2">
    <source>
        <dbReference type="Proteomes" id="UP000683422"/>
    </source>
</evidence>
<sequence length="147" mass="15880">MSDYSPWAHLATHHPDLTVRTGKLLGGAGGEWTDSTLCLDEGLTSAEATCTLAREIVHIEQPGVSDRRAEEIAAAQLISDEELARMISTAMLGAMEQMAERAQVDTVTIAARLRTLNQEVVGDMVRTQVVEALTDDVEFVDGDEIVA</sequence>
<dbReference type="GO" id="GO:0008237">
    <property type="term" value="F:metallopeptidase activity"/>
    <property type="evidence" value="ECO:0007669"/>
    <property type="project" value="UniProtKB-KW"/>
</dbReference>
<organism evidence="1 2">
    <name type="scientific">Gordonia phage VanLee</name>
    <dbReference type="NCBI Taxonomy" id="2845816"/>
    <lineage>
        <taxon>Viruses</taxon>
        <taxon>Duplodnaviria</taxon>
        <taxon>Heunggongvirae</taxon>
        <taxon>Uroviricota</taxon>
        <taxon>Caudoviricetes</taxon>
        <taxon>Kruegerviridae</taxon>
        <taxon>Vanleevirus</taxon>
        <taxon>Vanleevirus vanlee</taxon>
    </lineage>
</organism>
<protein>
    <submittedName>
        <fullName evidence="1">Metalloprotease</fullName>
    </submittedName>
</protein>
<dbReference type="KEGG" id="vg:80020446"/>
<proteinExistence type="predicted"/>
<keyword evidence="1" id="KW-0645">Protease</keyword>
<dbReference type="EMBL" id="MZ028627">
    <property type="protein sequence ID" value="QWS68151.1"/>
    <property type="molecule type" value="Genomic_DNA"/>
</dbReference>
<reference evidence="1" key="1">
    <citation type="submission" date="2021-04" db="EMBL/GenBank/DDBJ databases">
        <authorList>
            <person name="Barnhill K.B."/>
            <person name="Biggs A.M."/>
            <person name="Bland J."/>
            <person name="Choudhary H.M."/>
            <person name="Crogan R.E."/>
            <person name="Finocchiaro A.B."/>
            <person name="Franco V."/>
            <person name="Fuller T.A."/>
            <person name="Hanwacker C.G."/>
            <person name="Howard Z.E."/>
            <person name="Iqbal M."/>
            <person name="Mathew A.M."/>
            <person name="Miller S."/>
            <person name="Padhye S."/>
            <person name="Rainey E."/>
            <person name="Rodriguez A."/>
            <person name="Stewart E."/>
            <person name="Otero L.A."/>
            <person name="Chase M.A."/>
            <person name="Pollenz R.S."/>
            <person name="Garlena R.A."/>
            <person name="Russell D.A."/>
            <person name="Jacobs-Sera D."/>
            <person name="Hatfull G.F."/>
        </authorList>
    </citation>
    <scope>NUCLEOTIDE SEQUENCE</scope>
</reference>
<name>A0A8F2DA91_9CAUD</name>